<evidence type="ECO:0000256" key="2">
    <source>
        <dbReference type="ARBA" id="ARBA00022475"/>
    </source>
</evidence>
<feature type="transmembrane region" description="Helical" evidence="6">
    <location>
        <begin position="55"/>
        <end position="75"/>
    </location>
</feature>
<feature type="transmembrane region" description="Helical" evidence="6">
    <location>
        <begin position="369"/>
        <end position="388"/>
    </location>
</feature>
<feature type="transmembrane region" description="Helical" evidence="6">
    <location>
        <begin position="82"/>
        <end position="100"/>
    </location>
</feature>
<dbReference type="EMBL" id="CP045809">
    <property type="protein sequence ID" value="QHN36937.1"/>
    <property type="molecule type" value="Genomic_DNA"/>
</dbReference>
<reference evidence="8" key="1">
    <citation type="journal article" date="2021" name="Nat. Microbiol.">
        <title>Cocultivation of an ultrasmall environmental parasitic bacterium with lytic ability against bacteria associated with wastewater foams.</title>
        <authorList>
            <person name="Batinovic S."/>
            <person name="Rose J.J.A."/>
            <person name="Ratcliffe J."/>
            <person name="Seviour R.J."/>
            <person name="Petrovski S."/>
        </authorList>
    </citation>
    <scope>NUCLEOTIDE SEQUENCE</scope>
    <source>
        <strain evidence="8">CON9</strain>
    </source>
</reference>
<keyword evidence="9" id="KW-1185">Reference proteome</keyword>
<dbReference type="InterPro" id="IPR050189">
    <property type="entry name" value="MFS_Efflux_Transporters"/>
</dbReference>
<keyword evidence="2" id="KW-1003">Cell membrane</keyword>
<feature type="transmembrane region" description="Helical" evidence="6">
    <location>
        <begin position="21"/>
        <end position="43"/>
    </location>
</feature>
<dbReference type="InterPro" id="IPR020846">
    <property type="entry name" value="MFS_dom"/>
</dbReference>
<dbReference type="InterPro" id="IPR036259">
    <property type="entry name" value="MFS_trans_sf"/>
</dbReference>
<dbReference type="PROSITE" id="PS50850">
    <property type="entry name" value="MFS"/>
    <property type="match status" value="1"/>
</dbReference>
<evidence type="ECO:0000313" key="8">
    <source>
        <dbReference type="EMBL" id="QHN36937.1"/>
    </source>
</evidence>
<keyword evidence="4 6" id="KW-1133">Transmembrane helix</keyword>
<feature type="transmembrane region" description="Helical" evidence="6">
    <location>
        <begin position="342"/>
        <end position="363"/>
    </location>
</feature>
<dbReference type="Gene3D" id="1.20.1250.20">
    <property type="entry name" value="MFS general substrate transporter like domains"/>
    <property type="match status" value="2"/>
</dbReference>
<evidence type="ECO:0000256" key="3">
    <source>
        <dbReference type="ARBA" id="ARBA00022692"/>
    </source>
</evidence>
<keyword evidence="5 6" id="KW-0472">Membrane</keyword>
<feature type="domain" description="Major facilitator superfamily (MFS) profile" evidence="7">
    <location>
        <begin position="17"/>
        <end position="392"/>
    </location>
</feature>
<dbReference type="PANTHER" id="PTHR43124:SF3">
    <property type="entry name" value="CHLORAMPHENICOL EFFLUX PUMP RV0191"/>
    <property type="match status" value="1"/>
</dbReference>
<feature type="transmembrane region" description="Helical" evidence="6">
    <location>
        <begin position="280"/>
        <end position="302"/>
    </location>
</feature>
<feature type="transmembrane region" description="Helical" evidence="6">
    <location>
        <begin position="141"/>
        <end position="161"/>
    </location>
</feature>
<dbReference type="Pfam" id="PF07690">
    <property type="entry name" value="MFS_1"/>
    <property type="match status" value="1"/>
</dbReference>
<dbReference type="SUPFAM" id="SSF103473">
    <property type="entry name" value="MFS general substrate transporter"/>
    <property type="match status" value="1"/>
</dbReference>
<evidence type="ECO:0000256" key="6">
    <source>
        <dbReference type="SAM" id="Phobius"/>
    </source>
</evidence>
<evidence type="ECO:0000256" key="5">
    <source>
        <dbReference type="ARBA" id="ARBA00023136"/>
    </source>
</evidence>
<dbReference type="RefSeq" id="WP_213245206.1">
    <property type="nucleotide sequence ID" value="NZ_CP045806.1"/>
</dbReference>
<name>A0ABX6ILY5_9ACTN</name>
<dbReference type="Proteomes" id="UP001059836">
    <property type="component" value="Chromosome"/>
</dbReference>
<evidence type="ECO:0000256" key="1">
    <source>
        <dbReference type="ARBA" id="ARBA00004651"/>
    </source>
</evidence>
<dbReference type="InterPro" id="IPR011701">
    <property type="entry name" value="MFS"/>
</dbReference>
<feature type="transmembrane region" description="Helical" evidence="6">
    <location>
        <begin position="167"/>
        <end position="188"/>
    </location>
</feature>
<evidence type="ECO:0000313" key="9">
    <source>
        <dbReference type="Proteomes" id="UP001059836"/>
    </source>
</evidence>
<feature type="transmembrane region" description="Helical" evidence="6">
    <location>
        <begin position="308"/>
        <end position="330"/>
    </location>
</feature>
<gene>
    <name evidence="8" type="ORF">GII31_20580</name>
</gene>
<accession>A0ABX6ILY5</accession>
<feature type="transmembrane region" description="Helical" evidence="6">
    <location>
        <begin position="106"/>
        <end position="129"/>
    </location>
</feature>
<sequence length="400" mass="40719">MSAPTIVHQSDWSMIRKIWPLLIAAALGLVPFTVMSNFLPAIASDAGVGVDLMGSFRGLGGIAALIVGVAVAPLLDRLSRTAVATIALSVLAVGCLASLLGHPIAWVMFCLLIGAGTAVLNPAVAALSADRFESGHDAARAATLVSSTATLTAVLAAPVLALPAVLWGWRADMIGVFVALLVVAALIARMPSDQQGRTALGYLEALRTATRRPGATDLLMVSLLRTTAFMGSLAYISAAFDERFGLSTGWFSLVWSTSGLAFFLGNFGGGKYLHRRGTEVAIPMMVAAICTATMAMVVLYTAPTLWSAWIAVAVVSASHAVIAAGVTTAVVRSAGPARGTVLGLNGAAQALGTFLGAAIAGAALAVGGWVAVATALGAVTAIALYFALRAQTPGYAQISS</sequence>
<feature type="transmembrane region" description="Helical" evidence="6">
    <location>
        <begin position="250"/>
        <end position="268"/>
    </location>
</feature>
<organism evidence="8 9">
    <name type="scientific">Gordonia pseudamarae</name>
    <dbReference type="NCBI Taxonomy" id="2831662"/>
    <lineage>
        <taxon>Bacteria</taxon>
        <taxon>Bacillati</taxon>
        <taxon>Actinomycetota</taxon>
        <taxon>Actinomycetes</taxon>
        <taxon>Mycobacteriales</taxon>
        <taxon>Gordoniaceae</taxon>
        <taxon>Gordonia</taxon>
    </lineage>
</organism>
<feature type="transmembrane region" description="Helical" evidence="6">
    <location>
        <begin position="218"/>
        <end position="238"/>
    </location>
</feature>
<evidence type="ECO:0000256" key="4">
    <source>
        <dbReference type="ARBA" id="ARBA00022989"/>
    </source>
</evidence>
<keyword evidence="3 6" id="KW-0812">Transmembrane</keyword>
<protein>
    <submittedName>
        <fullName evidence="8">MFS transporter</fullName>
    </submittedName>
</protein>
<proteinExistence type="predicted"/>
<dbReference type="PANTHER" id="PTHR43124">
    <property type="entry name" value="PURINE EFFLUX PUMP PBUE"/>
    <property type="match status" value="1"/>
</dbReference>
<evidence type="ECO:0000259" key="7">
    <source>
        <dbReference type="PROSITE" id="PS50850"/>
    </source>
</evidence>
<comment type="subcellular location">
    <subcellularLocation>
        <location evidence="1">Cell membrane</location>
        <topology evidence="1">Multi-pass membrane protein</topology>
    </subcellularLocation>
</comment>